<protein>
    <submittedName>
        <fullName evidence="1">Uncharacterized protein</fullName>
    </submittedName>
</protein>
<keyword evidence="2" id="KW-1185">Reference proteome</keyword>
<evidence type="ECO:0000313" key="1">
    <source>
        <dbReference type="EnsemblMetazoa" id="GPAI008524-PA"/>
    </source>
</evidence>
<dbReference type="VEuPathDB" id="VectorBase:GPAI008524"/>
<dbReference type="EnsemblMetazoa" id="GPAI008524-RA">
    <property type="protein sequence ID" value="GPAI008524-PA"/>
    <property type="gene ID" value="GPAI008524"/>
</dbReference>
<name>A0A1A9ZAD9_GLOPL</name>
<sequence length="127" mass="14110">MQRQSSQSAVGITNDILVVENSVANMLNEANDSNSTLKAPKPATAMAVSKSVPCSYLGDSAILISEKEEEEEDILLTFRKTFLLSYTYRYVAHYSDFKRVAKASASKKELTRLPFPSIILFQDIALK</sequence>
<reference evidence="1" key="2">
    <citation type="submission" date="2020-05" db="UniProtKB">
        <authorList>
            <consortium name="EnsemblMetazoa"/>
        </authorList>
    </citation>
    <scope>IDENTIFICATION</scope>
    <source>
        <strain evidence="1">IAEA</strain>
    </source>
</reference>
<reference evidence="2" key="1">
    <citation type="submission" date="2014-03" db="EMBL/GenBank/DDBJ databases">
        <authorList>
            <person name="Aksoy S."/>
            <person name="Warren W."/>
            <person name="Wilson R.K."/>
        </authorList>
    </citation>
    <scope>NUCLEOTIDE SEQUENCE [LARGE SCALE GENOMIC DNA]</scope>
    <source>
        <strain evidence="2">IAEA</strain>
    </source>
</reference>
<accession>A0A1A9ZAD9</accession>
<organism evidence="1 2">
    <name type="scientific">Glossina pallidipes</name>
    <name type="common">Tsetse fly</name>
    <dbReference type="NCBI Taxonomy" id="7398"/>
    <lineage>
        <taxon>Eukaryota</taxon>
        <taxon>Metazoa</taxon>
        <taxon>Ecdysozoa</taxon>
        <taxon>Arthropoda</taxon>
        <taxon>Hexapoda</taxon>
        <taxon>Insecta</taxon>
        <taxon>Pterygota</taxon>
        <taxon>Neoptera</taxon>
        <taxon>Endopterygota</taxon>
        <taxon>Diptera</taxon>
        <taxon>Brachycera</taxon>
        <taxon>Muscomorpha</taxon>
        <taxon>Hippoboscoidea</taxon>
        <taxon>Glossinidae</taxon>
        <taxon>Glossina</taxon>
    </lineage>
</organism>
<proteinExistence type="predicted"/>
<dbReference type="AlphaFoldDB" id="A0A1A9ZAD9"/>
<evidence type="ECO:0000313" key="2">
    <source>
        <dbReference type="Proteomes" id="UP000092445"/>
    </source>
</evidence>
<dbReference type="Proteomes" id="UP000092445">
    <property type="component" value="Unassembled WGS sequence"/>
</dbReference>